<dbReference type="PROSITE" id="PS51178">
    <property type="entry name" value="PASTA"/>
    <property type="match status" value="1"/>
</dbReference>
<accession>A0A430F6P7</accession>
<evidence type="ECO:0000256" key="1">
    <source>
        <dbReference type="SAM" id="MobiDB-lite"/>
    </source>
</evidence>
<name>A0A430F6P7_9BIFI</name>
<gene>
    <name evidence="4" type="ORF">D2E22_1197</name>
</gene>
<keyword evidence="2" id="KW-0812">Transmembrane</keyword>
<dbReference type="EMBL" id="QXGI01000004">
    <property type="protein sequence ID" value="RSX47910.1"/>
    <property type="molecule type" value="Genomic_DNA"/>
</dbReference>
<feature type="transmembrane region" description="Helical" evidence="2">
    <location>
        <begin position="89"/>
        <end position="111"/>
    </location>
</feature>
<feature type="region of interest" description="Disordered" evidence="1">
    <location>
        <begin position="228"/>
        <end position="271"/>
    </location>
</feature>
<evidence type="ECO:0000256" key="2">
    <source>
        <dbReference type="SAM" id="Phobius"/>
    </source>
</evidence>
<dbReference type="Proteomes" id="UP000288052">
    <property type="component" value="Unassembled WGS sequence"/>
</dbReference>
<keyword evidence="2" id="KW-1133">Transmembrane helix</keyword>
<dbReference type="InterPro" id="IPR005543">
    <property type="entry name" value="PASTA_dom"/>
</dbReference>
<evidence type="ECO:0000313" key="5">
    <source>
        <dbReference type="Proteomes" id="UP000288052"/>
    </source>
</evidence>
<protein>
    <recommendedName>
        <fullName evidence="3">PASTA domain-containing protein</fullName>
    </recommendedName>
</protein>
<keyword evidence="5" id="KW-1185">Reference proteome</keyword>
<feature type="domain" description="PASTA" evidence="3">
    <location>
        <begin position="285"/>
        <end position="346"/>
    </location>
</feature>
<feature type="compositionally biased region" description="Basic and acidic residues" evidence="1">
    <location>
        <begin position="234"/>
        <end position="243"/>
    </location>
</feature>
<sequence>MREEKTSETCSRCGAYRAPDAEFCRNCGGKLRAAMDSVDVTTVAKGAMPPIPAVPLPSVPPPTEMGAPPPPCPPSGDHMKASARNPRKLPLTIIAMVVFALLVVTGCAVTYNLHLWGSHAVPYFSADDEILSADDVLARLQGDRFNAKKRQEFSKEKRGAYLRLDGVQEGERVERTQEITVVESLGPGVPEGTVGEDEGTATKILSDMGVPVTKYTMVSDDPGKVVATFPQDGHALEKRDDTAKTPATKTDTGEADGTDTGTSGGEPAPDSLDGIKFVVGVKGDGVPVEVYGMAQAEAEGLLKSRGFEVGTKLVPADRDMIGKVVRTEPQIGKESAASRATMYIGANAKDLRASMMITADGVEESELYHGKTPSDLSTLIGQWCTDAGDCIELAPTDSIDEGTQPVCYLQMKRDGEHVGAERLDNLPRVHYMPDYDVDKPEGAFRHQLGTGTTGVLDIYDTNQLALCGTQPRNGVGWYCDHGTPKNWEESDDDGRRHEDSGLVYRMSDYLIVVPVDADIASVSRSGYFVQSDEKAEEADADRPYLLIRDPQLYDADDREVSALSTDGGTAVNPFIPTESGSPKMKFAPAPSAESAYYLVQSSPFDWTAMGEGEAVCDEQGCDVATKAPAKQKAADMTIAQIRSAAKRGDFTPIAGRYCQKKTGDCLTLDDDGTVTGPRSGYVKHDAMSTTLTVQSSVRATWFPEGTVKDHALELKAPESDTYCMNDRAGENQGEACLSGDYAYGSDIRQSLTLTYYAKGLDLLQHDEYDQYAFYGVTPPDPDTPFLHRPEALRPPPPADENVYYLVD</sequence>
<evidence type="ECO:0000259" key="3">
    <source>
        <dbReference type="PROSITE" id="PS51178"/>
    </source>
</evidence>
<organism evidence="4 5">
    <name type="scientific">Bifidobacterium castoris</name>
    <dbReference type="NCBI Taxonomy" id="2306972"/>
    <lineage>
        <taxon>Bacteria</taxon>
        <taxon>Bacillati</taxon>
        <taxon>Actinomycetota</taxon>
        <taxon>Actinomycetes</taxon>
        <taxon>Bifidobacteriales</taxon>
        <taxon>Bifidobacteriaceae</taxon>
        <taxon>Bifidobacterium</taxon>
    </lineage>
</organism>
<keyword evidence="2" id="KW-0472">Membrane</keyword>
<evidence type="ECO:0000313" key="4">
    <source>
        <dbReference type="EMBL" id="RSX47910.1"/>
    </source>
</evidence>
<dbReference type="AlphaFoldDB" id="A0A430F6P7"/>
<proteinExistence type="predicted"/>
<reference evidence="4 5" key="1">
    <citation type="submission" date="2018-09" db="EMBL/GenBank/DDBJ databases">
        <title>Characterization of the phylogenetic diversity of five novel species belonging to the genus Bifidobacterium.</title>
        <authorList>
            <person name="Lugli G.A."/>
            <person name="Duranti S."/>
            <person name="Milani C."/>
        </authorList>
    </citation>
    <scope>NUCLEOTIDE SEQUENCE [LARGE SCALE GENOMIC DNA]</scope>
    <source>
        <strain evidence="4 5">2020B</strain>
    </source>
</reference>
<comment type="caution">
    <text evidence="4">The sequence shown here is derived from an EMBL/GenBank/DDBJ whole genome shotgun (WGS) entry which is preliminary data.</text>
</comment>